<proteinExistence type="predicted"/>
<dbReference type="InterPro" id="IPR050378">
    <property type="entry name" value="Metallo-dep_Hydrolases_sf"/>
</dbReference>
<accession>A0A382PAT8</accession>
<dbReference type="GO" id="GO:0005829">
    <property type="term" value="C:cytosol"/>
    <property type="evidence" value="ECO:0007669"/>
    <property type="project" value="TreeGrafter"/>
</dbReference>
<dbReference type="InterPro" id="IPR013108">
    <property type="entry name" value="Amidohydro_3"/>
</dbReference>
<evidence type="ECO:0000313" key="2">
    <source>
        <dbReference type="EMBL" id="SVC69062.1"/>
    </source>
</evidence>
<dbReference type="InterPro" id="IPR032466">
    <property type="entry name" value="Metal_Hydrolase"/>
</dbReference>
<organism evidence="2">
    <name type="scientific">marine metagenome</name>
    <dbReference type="NCBI Taxonomy" id="408172"/>
    <lineage>
        <taxon>unclassified sequences</taxon>
        <taxon>metagenomes</taxon>
        <taxon>ecological metagenomes</taxon>
    </lineage>
</organism>
<dbReference type="Gene3D" id="3.20.20.140">
    <property type="entry name" value="Metal-dependent hydrolases"/>
    <property type="match status" value="1"/>
</dbReference>
<feature type="non-terminal residue" evidence="2">
    <location>
        <position position="214"/>
    </location>
</feature>
<dbReference type="EMBL" id="UINC01105259">
    <property type="protein sequence ID" value="SVC69062.1"/>
    <property type="molecule type" value="Genomic_DNA"/>
</dbReference>
<protein>
    <recommendedName>
        <fullName evidence="1">Amidohydrolase 3 domain-containing protein</fullName>
    </recommendedName>
</protein>
<reference evidence="2" key="1">
    <citation type="submission" date="2018-05" db="EMBL/GenBank/DDBJ databases">
        <authorList>
            <person name="Lanie J.A."/>
            <person name="Ng W.-L."/>
            <person name="Kazmierczak K.M."/>
            <person name="Andrzejewski T.M."/>
            <person name="Davidsen T.M."/>
            <person name="Wayne K.J."/>
            <person name="Tettelin H."/>
            <person name="Glass J.I."/>
            <person name="Rusch D."/>
            <person name="Podicherti R."/>
            <person name="Tsui H.-C.T."/>
            <person name="Winkler M.E."/>
        </authorList>
    </citation>
    <scope>NUCLEOTIDE SEQUENCE</scope>
</reference>
<dbReference type="PANTHER" id="PTHR11647">
    <property type="entry name" value="HYDRANTOINASE/DIHYDROPYRIMIDINASE FAMILY MEMBER"/>
    <property type="match status" value="1"/>
</dbReference>
<dbReference type="SUPFAM" id="SSF51556">
    <property type="entry name" value="Metallo-dependent hydrolases"/>
    <property type="match status" value="1"/>
</dbReference>
<gene>
    <name evidence="2" type="ORF">METZ01_LOCUS321916</name>
</gene>
<dbReference type="Pfam" id="PF07969">
    <property type="entry name" value="Amidohydro_3"/>
    <property type="match status" value="1"/>
</dbReference>
<feature type="domain" description="Amidohydrolase 3" evidence="1">
    <location>
        <begin position="43"/>
        <end position="207"/>
    </location>
</feature>
<dbReference type="SUPFAM" id="SSF51338">
    <property type="entry name" value="Composite domain of metallo-dependent hydrolases"/>
    <property type="match status" value="1"/>
</dbReference>
<dbReference type="GO" id="GO:0016812">
    <property type="term" value="F:hydrolase activity, acting on carbon-nitrogen (but not peptide) bonds, in cyclic amides"/>
    <property type="evidence" value="ECO:0007669"/>
    <property type="project" value="TreeGrafter"/>
</dbReference>
<evidence type="ECO:0000259" key="1">
    <source>
        <dbReference type="Pfam" id="PF07969"/>
    </source>
</evidence>
<dbReference type="PANTHER" id="PTHR11647:SF1">
    <property type="entry name" value="COLLAPSIN RESPONSE MEDIATOR PROTEIN"/>
    <property type="match status" value="1"/>
</dbReference>
<sequence>MQDLVIRGAVVIDGLGNEPACVDVAVKAGRITMVGKISEDSLQTIDANGLTLAPGIVDLHTHYDAQITWDATLSPSPSLGVTSAVMGNCGFGIVPSPPPVRDLILRNLSVVEGMNLDSLRAGVRWNFEKFFDYISALRTIGPYINVAVLAGHSVIRTAVMGEDASVREQATLQELELMGKMVSEAMTSGAIGFASSYSLNHSGYNGVPMPSTIS</sequence>
<name>A0A382PAT8_9ZZZZ</name>
<dbReference type="AlphaFoldDB" id="A0A382PAT8"/>
<dbReference type="InterPro" id="IPR011059">
    <property type="entry name" value="Metal-dep_hydrolase_composite"/>
</dbReference>